<name>A0A8I1EGI6_PSEPU</name>
<dbReference type="Gene3D" id="2.60.40.3110">
    <property type="match status" value="1"/>
</dbReference>
<dbReference type="Pfam" id="PF13953">
    <property type="entry name" value="PapC_C"/>
    <property type="match status" value="1"/>
</dbReference>
<comment type="caution">
    <text evidence="14">The sequence shown here is derived from an EMBL/GenBank/DDBJ whole genome shotgun (WGS) entry which is preliminary data.</text>
</comment>
<keyword evidence="7 11" id="KW-0732">Signal</keyword>
<feature type="domain" description="PapC-like C-terminal" evidence="12">
    <location>
        <begin position="753"/>
        <end position="814"/>
    </location>
</feature>
<sequence length="832" mass="90832">MILQPHGCRRIRLRHVCPMVLCLASGKVLATPTPPVGAEFEASFLYLSPGQPRTNAAQALHALSEQQELPPGRYPVQVLVNLSPAGVHELVFEPPAGDGQLQPCLPPGLMAELGLRLDAISDPTTLENACLDLPRLVPGARVDFDASLLQLAISIPQIALQRDMAGQVDPARWEDGIPAAFVSYQAATQQSQSRGRGSQNSQDLFLNSGINLAGWRLRSNQSWRRDEQGRQTWDRSYTYAQHDLPGSWGNITLGETFTSSDIFRSVPVTGVRLASDFDMLPDAVRSYAPTLRGVAQSRAKLEVWQNGYPIYSTYVSPGPYAIDDLNVGATGELEVVLTEADGQVRRFIQPYASITNLLRPGVWRYSTTLGRYNPAQSHDDPLLWQGTMALGMVWNATLYGGLMASQGYTAGAIGIARDLGAIGALSFDITHARSDIAPMEHRSLQGMSYGARYSKAFNNGTHLRFAGYRYSTQGYRDFDEWVSQRSSDRLFLGSRRSRIEGSINQRVGERSTLSLTLSQQDYWQRSDSQRQFQLNFNTSHNGVSYNLYGSQSLTQNSSGSDRQFGLSISLPLEFGRSSSLSLDLQNSAHGTSQRAALNGQVDRVSYNATVASSEQRQQSAGLSVAYQAPQATLGAGLSVSDDYSSLSLNMSGAALLHADGLEFGPYLGETIGLLHVPDTADVGLQSHGAVRTNTKGYALVPHLRPYRLNQLVLDTDRLNPEVEISNGIANAIPRRGAVIKTQFQARRANRVVLTLATKDQQPLPFGSQLHDANENVLGMVGPAGRVMVSVADGLQRLEARWGEASENRCSFALDPQTIAQQQGYRVLSLTCE</sequence>
<dbReference type="Gene3D" id="2.60.40.2070">
    <property type="match status" value="1"/>
</dbReference>
<keyword evidence="4" id="KW-1134">Transmembrane beta strand</keyword>
<dbReference type="PANTHER" id="PTHR30451:SF21">
    <property type="entry name" value="FIMBRIAL USHER DOMAIN-CONTAINING PROTEIN YDET-RELATED"/>
    <property type="match status" value="1"/>
</dbReference>
<dbReference type="Gene3D" id="3.10.20.410">
    <property type="match status" value="1"/>
</dbReference>
<dbReference type="PANTHER" id="PTHR30451">
    <property type="entry name" value="OUTER MEMBRANE USHER PROTEIN"/>
    <property type="match status" value="1"/>
</dbReference>
<dbReference type="InterPro" id="IPR037224">
    <property type="entry name" value="PapC_N_sf"/>
</dbReference>
<evidence type="ECO:0000259" key="13">
    <source>
        <dbReference type="Pfam" id="PF13954"/>
    </source>
</evidence>
<evidence type="ECO:0000256" key="8">
    <source>
        <dbReference type="ARBA" id="ARBA00023136"/>
    </source>
</evidence>
<keyword evidence="5 10" id="KW-1029">Fimbrium biogenesis</keyword>
<evidence type="ECO:0000256" key="10">
    <source>
        <dbReference type="RuleBase" id="RU003884"/>
    </source>
</evidence>
<evidence type="ECO:0000256" key="11">
    <source>
        <dbReference type="SAM" id="SignalP"/>
    </source>
</evidence>
<dbReference type="InterPro" id="IPR042186">
    <property type="entry name" value="FimD_plug_dom"/>
</dbReference>
<dbReference type="GO" id="GO:0009279">
    <property type="term" value="C:cell outer membrane"/>
    <property type="evidence" value="ECO:0007669"/>
    <property type="project" value="UniProtKB-SubCell"/>
</dbReference>
<dbReference type="GO" id="GO:0009297">
    <property type="term" value="P:pilus assembly"/>
    <property type="evidence" value="ECO:0007669"/>
    <property type="project" value="InterPro"/>
</dbReference>
<dbReference type="EMBL" id="JAEHTE010000021">
    <property type="protein sequence ID" value="MBI6885657.1"/>
    <property type="molecule type" value="Genomic_DNA"/>
</dbReference>
<comment type="subcellular location">
    <subcellularLocation>
        <location evidence="1 10">Cell outer membrane</location>
        <topology evidence="1 10">Multi-pass membrane protein</topology>
    </subcellularLocation>
</comment>
<dbReference type="RefSeq" id="WP_064491460.1">
    <property type="nucleotide sequence ID" value="NZ_JAEHTE010000021.1"/>
</dbReference>
<dbReference type="InterPro" id="IPR043142">
    <property type="entry name" value="PapC-like_C_sf"/>
</dbReference>
<evidence type="ECO:0000256" key="6">
    <source>
        <dbReference type="ARBA" id="ARBA00022692"/>
    </source>
</evidence>
<dbReference type="InterPro" id="IPR025885">
    <property type="entry name" value="PapC_N"/>
</dbReference>
<organism evidence="14 15">
    <name type="scientific">Pseudomonas putida</name>
    <name type="common">Arthrobacter siderocapsulatus</name>
    <dbReference type="NCBI Taxonomy" id="303"/>
    <lineage>
        <taxon>Bacteria</taxon>
        <taxon>Pseudomonadati</taxon>
        <taxon>Pseudomonadota</taxon>
        <taxon>Gammaproteobacteria</taxon>
        <taxon>Pseudomonadales</taxon>
        <taxon>Pseudomonadaceae</taxon>
        <taxon>Pseudomonas</taxon>
    </lineage>
</organism>
<dbReference type="Pfam" id="PF00577">
    <property type="entry name" value="Usher"/>
    <property type="match status" value="1"/>
</dbReference>
<comment type="similarity">
    <text evidence="2 10">Belongs to the fimbrial export usher family.</text>
</comment>
<dbReference type="Proteomes" id="UP000637061">
    <property type="component" value="Unassembled WGS sequence"/>
</dbReference>
<dbReference type="Gene3D" id="2.60.40.2610">
    <property type="entry name" value="Outer membrane usher protein FimD, plug domain"/>
    <property type="match status" value="1"/>
</dbReference>
<evidence type="ECO:0000256" key="1">
    <source>
        <dbReference type="ARBA" id="ARBA00004571"/>
    </source>
</evidence>
<keyword evidence="8 10" id="KW-0472">Membrane</keyword>
<dbReference type="InterPro" id="IPR000015">
    <property type="entry name" value="Fimb_usher"/>
</dbReference>
<feature type="signal peptide" evidence="11">
    <location>
        <begin position="1"/>
        <end position="30"/>
    </location>
</feature>
<evidence type="ECO:0000313" key="15">
    <source>
        <dbReference type="Proteomes" id="UP000637061"/>
    </source>
</evidence>
<dbReference type="InterPro" id="IPR018030">
    <property type="entry name" value="Fimbrial_membr_usher_CS"/>
</dbReference>
<evidence type="ECO:0000256" key="5">
    <source>
        <dbReference type="ARBA" id="ARBA00022558"/>
    </source>
</evidence>
<gene>
    <name evidence="14" type="ORF">JEU22_17245</name>
</gene>
<keyword evidence="9 10" id="KW-0998">Cell outer membrane</keyword>
<evidence type="ECO:0000256" key="4">
    <source>
        <dbReference type="ARBA" id="ARBA00022452"/>
    </source>
</evidence>
<proteinExistence type="inferred from homology"/>
<evidence type="ECO:0000259" key="12">
    <source>
        <dbReference type="Pfam" id="PF13953"/>
    </source>
</evidence>
<dbReference type="AlphaFoldDB" id="A0A8I1EGI6"/>
<keyword evidence="6 10" id="KW-0812">Transmembrane</keyword>
<keyword evidence="3 10" id="KW-0813">Transport</keyword>
<evidence type="ECO:0000256" key="2">
    <source>
        <dbReference type="ARBA" id="ARBA00008064"/>
    </source>
</evidence>
<feature type="domain" description="PapC N-terminal" evidence="13">
    <location>
        <begin position="40"/>
        <end position="186"/>
    </location>
</feature>
<evidence type="ECO:0000256" key="7">
    <source>
        <dbReference type="ARBA" id="ARBA00022729"/>
    </source>
</evidence>
<evidence type="ECO:0000313" key="14">
    <source>
        <dbReference type="EMBL" id="MBI6885657.1"/>
    </source>
</evidence>
<dbReference type="InterPro" id="IPR025949">
    <property type="entry name" value="PapC-like_C"/>
</dbReference>
<dbReference type="GO" id="GO:0015473">
    <property type="term" value="F:fimbrial usher porin activity"/>
    <property type="evidence" value="ECO:0007669"/>
    <property type="project" value="InterPro"/>
</dbReference>
<reference evidence="14" key="1">
    <citation type="submission" date="2020-12" db="EMBL/GenBank/DDBJ databases">
        <title>Enhanced detection system for hospital associated transmission using whole genome sequencing surveillance.</title>
        <authorList>
            <person name="Harrison L.H."/>
            <person name="Van Tyne D."/>
            <person name="Marsh J.W."/>
            <person name="Griffith M.P."/>
            <person name="Snyder D.J."/>
            <person name="Cooper V.S."/>
            <person name="Mustapha M."/>
        </authorList>
    </citation>
    <scope>NUCLEOTIDE SEQUENCE</scope>
    <source>
        <strain evidence="14">PSB00042</strain>
    </source>
</reference>
<dbReference type="Pfam" id="PF13954">
    <property type="entry name" value="PapC_N"/>
    <property type="match status" value="1"/>
</dbReference>
<evidence type="ECO:0000256" key="9">
    <source>
        <dbReference type="ARBA" id="ARBA00023237"/>
    </source>
</evidence>
<dbReference type="PROSITE" id="PS01151">
    <property type="entry name" value="FIMBRIAL_USHER"/>
    <property type="match status" value="1"/>
</dbReference>
<evidence type="ECO:0000256" key="3">
    <source>
        <dbReference type="ARBA" id="ARBA00022448"/>
    </source>
</evidence>
<protein>
    <submittedName>
        <fullName evidence="14">Fimbrial biogenesis outer membrane usher protein</fullName>
    </submittedName>
</protein>
<dbReference type="SUPFAM" id="SSF141729">
    <property type="entry name" value="FimD N-terminal domain-like"/>
    <property type="match status" value="1"/>
</dbReference>
<feature type="chain" id="PRO_5034432606" evidence="11">
    <location>
        <begin position="31"/>
        <end position="832"/>
    </location>
</feature>
<accession>A0A8I1EGI6</accession>